<gene>
    <name evidence="2" type="ORF">DQ384_25580</name>
</gene>
<reference evidence="2 3" key="1">
    <citation type="submission" date="2018-06" db="EMBL/GenBank/DDBJ databases">
        <title>Sphaerisporangium craniellae sp. nov., isolated from a marine sponge in the South China Sea.</title>
        <authorList>
            <person name="Li L."/>
        </authorList>
    </citation>
    <scope>NUCLEOTIDE SEQUENCE [LARGE SCALE GENOMIC DNA]</scope>
    <source>
        <strain evidence="2 3">CCTCC AA 208026</strain>
    </source>
</reference>
<dbReference type="InterPro" id="IPR043129">
    <property type="entry name" value="ATPase_NBD"/>
</dbReference>
<dbReference type="EMBL" id="QOIL01000015">
    <property type="protein sequence ID" value="RCG27896.1"/>
    <property type="molecule type" value="Genomic_DNA"/>
</dbReference>
<accession>A0A367FBZ7</accession>
<keyword evidence="3" id="KW-1185">Reference proteome</keyword>
<name>A0A367FBZ7_9ACTN</name>
<organism evidence="2 3">
    <name type="scientific">Sphaerisporangium album</name>
    <dbReference type="NCBI Taxonomy" id="509200"/>
    <lineage>
        <taxon>Bacteria</taxon>
        <taxon>Bacillati</taxon>
        <taxon>Actinomycetota</taxon>
        <taxon>Actinomycetes</taxon>
        <taxon>Streptosporangiales</taxon>
        <taxon>Streptosporangiaceae</taxon>
        <taxon>Sphaerisporangium</taxon>
    </lineage>
</organism>
<dbReference type="AlphaFoldDB" id="A0A367FBZ7"/>
<evidence type="ECO:0000256" key="1">
    <source>
        <dbReference type="SAM" id="MobiDB-lite"/>
    </source>
</evidence>
<sequence>MLLELSFETPGEHVQVAATGAFRLYETHGFYVLPDVVLFTGPAVPKAELQEAAVVKASGATPDQQGLADTIRSAWNDAADRADVWETGRSWVSGRRELATRVVVSAGLPVFGPGASPEAVVTWRYVYTDVTGVSASNDVRVRLVFMPVGVQPPPPAPEEGASRRHKPTVLRVRGEDEKDYTGFAVVDFGTSSSAVALYDSRYVNQRAIDVGQAAKLREKLAGLLRAAPPSPLDAPWRDLLRELVETVRPRAGNAGLADAAALADRLEGRPVSGGGGTDPLLDEVCLVLEKSLAACGTDLAEWFAPRLLECFDRAFTVPNLEELQIREVVFDPDKDLRERPSSIRVTNENPVEIELSVDGQGVRRDLKNYLFESELLPGMTVEDGREATTDDLIARVYRILVEATENFARDGDEKPVERLINLVATYPTTTPPSARRHLHDLLEVSLDLKKVVIDFDEGVAAGLYFLMRDFGSGRLEFGAEAIRARARLVSEDPPTWRQNMLLVDIGAGTTDIALIGLTLQDITPEHPDSLVRGRLYILRPEVLNSTGHAQLGGNYLTLRVFYWIKAALLDSLLSGPGDEQTRRRLADRVFGRLRGKGTDQEQPRVPLAPLVVGSDAEDPVPEEIGNALTAGLPTSWHRRQEGWQKAQDAFQLLWNLAESAKIKMSGTEDEGIDLGHTALQDLLLAVDAQKVSGLPKLSDLLPKTDLRLSRADFETLLRPALQEAAELAAWLVRTTSTDSEDAALDRVMLSGKTSKMPLLSRVVTDVLAHGEERLPWNPSELAVESERAKQAASLGACWAQAIRERGTGGGESELDRGRTWVNIDVENLFHSLPCGFQLKLTARQSKTLLWPGTKMIEVDDRGTLAARAAQWQPMIPNFEIHRPTGWGRTIQWGVFRTYNYQDRGGYRPDRTIFEPSSDGTRPALVRAQLEVDQSLTPYLHLSHGPAHYHVGMVPNQVIELREALGASFWSTEERRLRELPATVCVVAADADGSDGAVELFPQWRPAAGDEATGYFTRFFHDEPHLESPAVPGVISAPLPAPSSEGDYRFFLRRPDGKEEELDTLHVIGRRGPVARYVATLDVRGRLRLHRGEPRYWEAGSVRDVERTPGSVLRVPMEPGEPELRPERNPFNGRH</sequence>
<protein>
    <recommendedName>
        <fullName evidence="4">Molecular chaperone</fullName>
    </recommendedName>
</protein>
<comment type="caution">
    <text evidence="2">The sequence shown here is derived from an EMBL/GenBank/DDBJ whole genome shotgun (WGS) entry which is preliminary data.</text>
</comment>
<evidence type="ECO:0008006" key="4">
    <source>
        <dbReference type="Google" id="ProtNLM"/>
    </source>
</evidence>
<dbReference type="OrthoDB" id="9760742at2"/>
<evidence type="ECO:0000313" key="2">
    <source>
        <dbReference type="EMBL" id="RCG27896.1"/>
    </source>
</evidence>
<dbReference type="SUPFAM" id="SSF53067">
    <property type="entry name" value="Actin-like ATPase domain"/>
    <property type="match status" value="1"/>
</dbReference>
<proteinExistence type="predicted"/>
<dbReference type="Gene3D" id="3.30.420.40">
    <property type="match status" value="3"/>
</dbReference>
<feature type="region of interest" description="Disordered" evidence="1">
    <location>
        <begin position="1113"/>
        <end position="1134"/>
    </location>
</feature>
<dbReference type="Gene3D" id="3.90.640.10">
    <property type="entry name" value="Actin, Chain A, domain 4"/>
    <property type="match status" value="2"/>
</dbReference>
<evidence type="ECO:0000313" key="3">
    <source>
        <dbReference type="Proteomes" id="UP000253094"/>
    </source>
</evidence>
<dbReference type="RefSeq" id="WP_114031419.1">
    <property type="nucleotide sequence ID" value="NZ_QOIL01000015.1"/>
</dbReference>
<dbReference type="Proteomes" id="UP000253094">
    <property type="component" value="Unassembled WGS sequence"/>
</dbReference>